<organism evidence="2 3">
    <name type="scientific">Allorhizobium taibaishanense</name>
    <dbReference type="NCBI Taxonomy" id="887144"/>
    <lineage>
        <taxon>Bacteria</taxon>
        <taxon>Pseudomonadati</taxon>
        <taxon>Pseudomonadota</taxon>
        <taxon>Alphaproteobacteria</taxon>
        <taxon>Hyphomicrobiales</taxon>
        <taxon>Rhizobiaceae</taxon>
        <taxon>Rhizobium/Agrobacterium group</taxon>
        <taxon>Allorhizobium</taxon>
    </lineage>
</organism>
<dbReference type="OrthoDB" id="9797743at2"/>
<dbReference type="Pfam" id="PF00702">
    <property type="entry name" value="Hydrolase"/>
    <property type="match status" value="1"/>
</dbReference>
<reference evidence="2 3" key="1">
    <citation type="submission" date="2016-09" db="EMBL/GenBank/DDBJ databases">
        <title>Rhizobium oryziradicis sp. nov., isolated from the root of rice.</title>
        <authorList>
            <person name="Zhao J."/>
            <person name="Zhang X."/>
        </authorList>
    </citation>
    <scope>NUCLEOTIDE SEQUENCE [LARGE SCALE GENOMIC DNA]</scope>
    <source>
        <strain evidence="2 3">14971</strain>
    </source>
</reference>
<evidence type="ECO:0000313" key="2">
    <source>
        <dbReference type="EMBL" id="OLP52317.1"/>
    </source>
</evidence>
<dbReference type="EMBL" id="JACIED010000010">
    <property type="protein sequence ID" value="MBB4010577.1"/>
    <property type="molecule type" value="Genomic_DNA"/>
</dbReference>
<dbReference type="PANTHER" id="PTHR18901">
    <property type="entry name" value="2-DEOXYGLUCOSE-6-PHOSPHATE PHOSPHATASE 2"/>
    <property type="match status" value="1"/>
</dbReference>
<dbReference type="Gene3D" id="1.10.150.240">
    <property type="entry name" value="Putative phosphatase, domain 2"/>
    <property type="match status" value="1"/>
</dbReference>
<evidence type="ECO:0000313" key="1">
    <source>
        <dbReference type="EMBL" id="MBB4010577.1"/>
    </source>
</evidence>
<dbReference type="SFLD" id="SFLDS00003">
    <property type="entry name" value="Haloacid_Dehalogenase"/>
    <property type="match status" value="1"/>
</dbReference>
<accession>A0A1Q9ABW0</accession>
<protein>
    <submittedName>
        <fullName evidence="1">HAD superfamily hydrolase (TIGR01509 family)</fullName>
    </submittedName>
</protein>
<comment type="caution">
    <text evidence="2">The sequence shown here is derived from an EMBL/GenBank/DDBJ whole genome shotgun (WGS) entry which is preliminary data.</text>
</comment>
<dbReference type="Gene3D" id="3.40.50.1000">
    <property type="entry name" value="HAD superfamily/HAD-like"/>
    <property type="match status" value="1"/>
</dbReference>
<name>A0A1Q9ABW0_9HYPH</name>
<dbReference type="GO" id="GO:0016787">
    <property type="term" value="F:hydrolase activity"/>
    <property type="evidence" value="ECO:0007669"/>
    <property type="project" value="UniProtKB-KW"/>
</dbReference>
<dbReference type="RefSeq" id="WP_075612630.1">
    <property type="nucleotide sequence ID" value="NZ_JACIED010000010.1"/>
</dbReference>
<proteinExistence type="predicted"/>
<dbReference type="AlphaFoldDB" id="A0A1Q9ABW0"/>
<evidence type="ECO:0000313" key="4">
    <source>
        <dbReference type="Proteomes" id="UP000544107"/>
    </source>
</evidence>
<dbReference type="SUPFAM" id="SSF56784">
    <property type="entry name" value="HAD-like"/>
    <property type="match status" value="1"/>
</dbReference>
<evidence type="ECO:0000313" key="3">
    <source>
        <dbReference type="Proteomes" id="UP000185598"/>
    </source>
</evidence>
<dbReference type="InterPro" id="IPR036412">
    <property type="entry name" value="HAD-like_sf"/>
</dbReference>
<keyword evidence="3" id="KW-1185">Reference proteome</keyword>
<dbReference type="SFLD" id="SFLDG01129">
    <property type="entry name" value="C1.5:_HAD__Beta-PGM__Phosphata"/>
    <property type="match status" value="1"/>
</dbReference>
<dbReference type="InterPro" id="IPR023214">
    <property type="entry name" value="HAD_sf"/>
</dbReference>
<dbReference type="Proteomes" id="UP000544107">
    <property type="component" value="Unassembled WGS sequence"/>
</dbReference>
<dbReference type="Proteomes" id="UP000185598">
    <property type="component" value="Unassembled WGS sequence"/>
</dbReference>
<dbReference type="SFLD" id="SFLDG01135">
    <property type="entry name" value="C1.5.6:_HAD__Beta-PGM__Phospha"/>
    <property type="match status" value="1"/>
</dbReference>
<dbReference type="PANTHER" id="PTHR18901:SF38">
    <property type="entry name" value="PSEUDOURIDINE-5'-PHOSPHATASE"/>
    <property type="match status" value="1"/>
</dbReference>
<gene>
    <name evidence="2" type="ORF">BJF91_24330</name>
    <name evidence="1" type="ORF">GGQ71_004879</name>
</gene>
<dbReference type="PRINTS" id="PR00413">
    <property type="entry name" value="HADHALOGNASE"/>
</dbReference>
<dbReference type="InterPro" id="IPR006439">
    <property type="entry name" value="HAD-SF_hydro_IA"/>
</dbReference>
<dbReference type="STRING" id="887144.BJF91_24330"/>
<dbReference type="InterPro" id="IPR023198">
    <property type="entry name" value="PGP-like_dom2"/>
</dbReference>
<dbReference type="NCBIfam" id="TIGR01509">
    <property type="entry name" value="HAD-SF-IA-v3"/>
    <property type="match status" value="1"/>
</dbReference>
<dbReference type="EMBL" id="MKIN01000015">
    <property type="protein sequence ID" value="OLP52317.1"/>
    <property type="molecule type" value="Genomic_DNA"/>
</dbReference>
<reference evidence="1 4" key="2">
    <citation type="submission" date="2020-08" db="EMBL/GenBank/DDBJ databases">
        <title>Genomic Encyclopedia of Type Strains, Phase IV (KMG-IV): sequencing the most valuable type-strain genomes for metagenomic binning, comparative biology and taxonomic classification.</title>
        <authorList>
            <person name="Goeker M."/>
        </authorList>
    </citation>
    <scope>NUCLEOTIDE SEQUENCE [LARGE SCALE GENOMIC DNA]</scope>
    <source>
        <strain evidence="1 4">DSM 100021</strain>
    </source>
</reference>
<keyword evidence="1" id="KW-0378">Hydrolase</keyword>
<sequence length="241" mass="25493">MDIKLIIFDCDGVLVDSEIIVSTAEAEEITRAGHRISVEEAVAEFAGVPANEMYRIIEARLGAPLPADLPSRIDTRIRELYLSDLAAIAGVREAIRTLKVPCCVASSSEPNRLGLALAKTELLELFYPHVFSTVLVRNGKPAPDIFLYAAEKMGVSPSSCIVVEDSVAGVTAAIAAGMIPVGFVGGSHCGPSHAARLQEAGAKRIFNRFEELGAVLEELASDAVRAAEAAKELEPLAIAAV</sequence>